<evidence type="ECO:0000313" key="3">
    <source>
        <dbReference type="Proteomes" id="UP000290809"/>
    </source>
</evidence>
<proteinExistence type="predicted"/>
<name>A0A430QBC1_SCHBO</name>
<reference evidence="2 3" key="1">
    <citation type="journal article" date="2019" name="PLoS Pathog.">
        <title>Genome sequence of the bovine parasite Schistosoma bovis Tanzania.</title>
        <authorList>
            <person name="Oey H."/>
            <person name="Zakrzewski M."/>
            <person name="Gobert G."/>
            <person name="Gravermann K."/>
            <person name="Stoye J."/>
            <person name="Jones M."/>
            <person name="Mcmanus D."/>
            <person name="Krause L."/>
        </authorList>
    </citation>
    <scope>NUCLEOTIDE SEQUENCE [LARGE SCALE GENOMIC DNA]</scope>
    <source>
        <strain evidence="2 3">TAN1997</strain>
    </source>
</reference>
<organism evidence="2 3">
    <name type="scientific">Schistosoma bovis</name>
    <name type="common">Blood fluke</name>
    <dbReference type="NCBI Taxonomy" id="6184"/>
    <lineage>
        <taxon>Eukaryota</taxon>
        <taxon>Metazoa</taxon>
        <taxon>Spiralia</taxon>
        <taxon>Lophotrochozoa</taxon>
        <taxon>Platyhelminthes</taxon>
        <taxon>Trematoda</taxon>
        <taxon>Digenea</taxon>
        <taxon>Strigeidida</taxon>
        <taxon>Schistosomatoidea</taxon>
        <taxon>Schistosomatidae</taxon>
        <taxon>Schistosoma</taxon>
    </lineage>
</organism>
<dbReference type="STRING" id="6184.A0A430QBC1"/>
<dbReference type="Proteomes" id="UP000290809">
    <property type="component" value="Unassembled WGS sequence"/>
</dbReference>
<sequence>MYSLSTHNRHSFNTTRSLDSKGIKRNTSKENSPRQQTPVVRTPTRRAERIRSQSGPKPLSPVNLQSDPFQSATYH</sequence>
<feature type="region of interest" description="Disordered" evidence="1">
    <location>
        <begin position="1"/>
        <end position="75"/>
    </location>
</feature>
<feature type="compositionally biased region" description="Polar residues" evidence="1">
    <location>
        <begin position="62"/>
        <end position="75"/>
    </location>
</feature>
<protein>
    <submittedName>
        <fullName evidence="2">Uncharacterized protein</fullName>
    </submittedName>
</protein>
<evidence type="ECO:0000256" key="1">
    <source>
        <dbReference type="SAM" id="MobiDB-lite"/>
    </source>
</evidence>
<dbReference type="AlphaFoldDB" id="A0A430QBC1"/>
<feature type="compositionally biased region" description="Basic and acidic residues" evidence="1">
    <location>
        <begin position="18"/>
        <end position="32"/>
    </location>
</feature>
<feature type="compositionally biased region" description="Polar residues" evidence="1">
    <location>
        <begin position="1"/>
        <end position="17"/>
    </location>
</feature>
<keyword evidence="3" id="KW-1185">Reference proteome</keyword>
<gene>
    <name evidence="2" type="ORF">DC041_0012124</name>
</gene>
<comment type="caution">
    <text evidence="2">The sequence shown here is derived from an EMBL/GenBank/DDBJ whole genome shotgun (WGS) entry which is preliminary data.</text>
</comment>
<evidence type="ECO:0000313" key="2">
    <source>
        <dbReference type="EMBL" id="RTG84946.1"/>
    </source>
</evidence>
<dbReference type="EMBL" id="QMKO01002067">
    <property type="protein sequence ID" value="RTG84946.1"/>
    <property type="molecule type" value="Genomic_DNA"/>
</dbReference>
<accession>A0A430QBC1</accession>